<evidence type="ECO:0000313" key="1">
    <source>
        <dbReference type="EMBL" id="GFQ73363.1"/>
    </source>
</evidence>
<gene>
    <name evidence="1" type="primary">AVEN_212637_1</name>
    <name evidence="1" type="ORF">TNCT_604871</name>
</gene>
<sequence>MEHKMSIPPKVTDDEMKYFQFKARQLFLLRKEDHDWDEYCKKNSCSCKENVSHKVKKEVGIQSSPKKTFYNTRSRNISMDQIRGNLPQALNEIRNKLEKIDLTLSGLMEPIKNENVIDQKVNMLKLPVDNDAPESVRSLINEKKMKLIQNSLKMSLQRLQSSMSKRNPVPTINEKKKSSGYFIPHDLEKQRTTARRLYLASLGKAANKPGSLLTIVKKNGDGKKISFKSKFPKTVTKSRKIMDMDNQKELKIGLITSEAAIETKDENIENIVDAVVDDLMGETVLVINKIKHMKSKKSSAETKKEYKGKSNWEKIRHLLNVETHFSQEQDQAEIENRLQASNVNEIREQITAPKYLSQHYNNQLESLINSTHMTWKELSIDRKVAEDTLKSREKYWDYLEKISRTKRGNFDPWILSNLIAESLLDDCILEISHELQDVPASLISELYDQEFVQSI</sequence>
<dbReference type="Proteomes" id="UP000887116">
    <property type="component" value="Unassembled WGS sequence"/>
</dbReference>
<accession>A0A8X6G3H3</accession>
<comment type="caution">
    <text evidence="1">The sequence shown here is derived from an EMBL/GenBank/DDBJ whole genome shotgun (WGS) entry which is preliminary data.</text>
</comment>
<protein>
    <recommendedName>
        <fullName evidence="3">DUF4378 domain-containing protein</fullName>
    </recommendedName>
</protein>
<organism evidence="1 2">
    <name type="scientific">Trichonephila clavata</name>
    <name type="common">Joro spider</name>
    <name type="synonym">Nephila clavata</name>
    <dbReference type="NCBI Taxonomy" id="2740835"/>
    <lineage>
        <taxon>Eukaryota</taxon>
        <taxon>Metazoa</taxon>
        <taxon>Ecdysozoa</taxon>
        <taxon>Arthropoda</taxon>
        <taxon>Chelicerata</taxon>
        <taxon>Arachnida</taxon>
        <taxon>Araneae</taxon>
        <taxon>Araneomorphae</taxon>
        <taxon>Entelegynae</taxon>
        <taxon>Araneoidea</taxon>
        <taxon>Nephilidae</taxon>
        <taxon>Trichonephila</taxon>
    </lineage>
</organism>
<reference evidence="1" key="1">
    <citation type="submission" date="2020-07" db="EMBL/GenBank/DDBJ databases">
        <title>Multicomponent nature underlies the extraordinary mechanical properties of spider dragline silk.</title>
        <authorList>
            <person name="Kono N."/>
            <person name="Nakamura H."/>
            <person name="Mori M."/>
            <person name="Yoshida Y."/>
            <person name="Ohtoshi R."/>
            <person name="Malay A.D."/>
            <person name="Moran D.A.P."/>
            <person name="Tomita M."/>
            <person name="Numata K."/>
            <person name="Arakawa K."/>
        </authorList>
    </citation>
    <scope>NUCLEOTIDE SEQUENCE</scope>
</reference>
<dbReference type="OrthoDB" id="6429121at2759"/>
<proteinExistence type="predicted"/>
<evidence type="ECO:0000313" key="2">
    <source>
        <dbReference type="Proteomes" id="UP000887116"/>
    </source>
</evidence>
<dbReference type="AlphaFoldDB" id="A0A8X6G3H3"/>
<keyword evidence="2" id="KW-1185">Reference proteome</keyword>
<dbReference type="EMBL" id="BMAO01031222">
    <property type="protein sequence ID" value="GFQ73363.1"/>
    <property type="molecule type" value="Genomic_DNA"/>
</dbReference>
<name>A0A8X6G3H3_TRICU</name>
<evidence type="ECO:0008006" key="3">
    <source>
        <dbReference type="Google" id="ProtNLM"/>
    </source>
</evidence>